<protein>
    <submittedName>
        <fullName evidence="2">DUF3237 family protein</fullName>
    </submittedName>
</protein>
<dbReference type="Proteomes" id="UP000282971">
    <property type="component" value="Unassembled WGS sequence"/>
</dbReference>
<feature type="region of interest" description="Disordered" evidence="1">
    <location>
        <begin position="144"/>
        <end position="166"/>
    </location>
</feature>
<name>A0A437M9J3_9SPHN</name>
<dbReference type="OrthoDB" id="5294829at2"/>
<dbReference type="AlphaFoldDB" id="A0A437M9J3"/>
<comment type="caution">
    <text evidence="2">The sequence shown here is derived from an EMBL/GenBank/DDBJ whole genome shotgun (WGS) entry which is preliminary data.</text>
</comment>
<dbReference type="Gene3D" id="2.40.160.20">
    <property type="match status" value="2"/>
</dbReference>
<gene>
    <name evidence="2" type="ORF">EOD43_10780</name>
</gene>
<dbReference type="Pfam" id="PF11578">
    <property type="entry name" value="DUF3237"/>
    <property type="match status" value="2"/>
</dbReference>
<evidence type="ECO:0000256" key="1">
    <source>
        <dbReference type="SAM" id="MobiDB-lite"/>
    </source>
</evidence>
<dbReference type="EMBL" id="SACN01000001">
    <property type="protein sequence ID" value="RVT94303.1"/>
    <property type="molecule type" value="Genomic_DNA"/>
</dbReference>
<sequence length="312" mass="33869">MSEVQIPVDHMFTMVLEGLNDARHDYVGPFGRRIFEKASGGTIRGARLNGQVLRLHATDYGRASLDGSLRQLDAEAGLLLDDGTAILMRYRGRMSPRYGAGQSRISAVFDVADGPHGWINGIQAMGVGEERADGTTVIEVYQLTGEAESEGPRDTATDPSQRRSLPAEFVLRRKSEHEPGSKRHTVASPFGARYFTLAEAGGAFKGPKIAGQFLSGYSWSPHYMHAKGEPGQPGFEMLMHYDVKTLLRTDDGTSVLMAYTGATSGAYARGAWMTATLFEVPEGPHAWLNEVQAVGAGRWAGDGAEYRVFALL</sequence>
<evidence type="ECO:0000313" key="3">
    <source>
        <dbReference type="Proteomes" id="UP000282971"/>
    </source>
</evidence>
<organism evidence="2 3">
    <name type="scientific">Sphingomonas crocodyli</name>
    <dbReference type="NCBI Taxonomy" id="1979270"/>
    <lineage>
        <taxon>Bacteria</taxon>
        <taxon>Pseudomonadati</taxon>
        <taxon>Pseudomonadota</taxon>
        <taxon>Alphaproteobacteria</taxon>
        <taxon>Sphingomonadales</taxon>
        <taxon>Sphingomonadaceae</taxon>
        <taxon>Sphingomonas</taxon>
    </lineage>
</organism>
<proteinExistence type="predicted"/>
<reference evidence="2 3" key="1">
    <citation type="submission" date="2019-01" db="EMBL/GenBank/DDBJ databases">
        <authorList>
            <person name="Chen W.-M."/>
        </authorList>
    </citation>
    <scope>NUCLEOTIDE SEQUENCE [LARGE SCALE GENOMIC DNA]</scope>
    <source>
        <strain evidence="2 3">CCP-7</strain>
    </source>
</reference>
<dbReference type="RefSeq" id="WP_127743662.1">
    <property type="nucleotide sequence ID" value="NZ_SACN01000001.1"/>
</dbReference>
<keyword evidence="3" id="KW-1185">Reference proteome</keyword>
<evidence type="ECO:0000313" key="2">
    <source>
        <dbReference type="EMBL" id="RVT94303.1"/>
    </source>
</evidence>
<accession>A0A437M9J3</accession>